<dbReference type="GO" id="GO:0031616">
    <property type="term" value="C:spindle pole centrosome"/>
    <property type="evidence" value="ECO:0007669"/>
    <property type="project" value="TreeGrafter"/>
</dbReference>
<dbReference type="OrthoDB" id="10023951at2759"/>
<feature type="region of interest" description="Disordered" evidence="2">
    <location>
        <begin position="654"/>
        <end position="674"/>
    </location>
</feature>
<dbReference type="PANTHER" id="PTHR12353:SF1">
    <property type="entry name" value="DISKS LARGE-ASSOCIATED PROTEIN 5"/>
    <property type="match status" value="1"/>
</dbReference>
<dbReference type="Pfam" id="PF03359">
    <property type="entry name" value="GKAP"/>
    <property type="match status" value="1"/>
</dbReference>
<feature type="region of interest" description="Disordered" evidence="2">
    <location>
        <begin position="173"/>
        <end position="198"/>
    </location>
</feature>
<evidence type="ECO:0000313" key="3">
    <source>
        <dbReference type="EMBL" id="CAE1324549.1"/>
    </source>
</evidence>
<feature type="region of interest" description="Disordered" evidence="2">
    <location>
        <begin position="1103"/>
        <end position="1186"/>
    </location>
</feature>
<feature type="compositionally biased region" description="Polar residues" evidence="2">
    <location>
        <begin position="1034"/>
        <end position="1050"/>
    </location>
</feature>
<feature type="region of interest" description="Disordered" evidence="2">
    <location>
        <begin position="63"/>
        <end position="118"/>
    </location>
</feature>
<dbReference type="GO" id="GO:0007346">
    <property type="term" value="P:regulation of mitotic cell cycle"/>
    <property type="evidence" value="ECO:0007669"/>
    <property type="project" value="TreeGrafter"/>
</dbReference>
<organism evidence="3 4">
    <name type="scientific">Acanthosepion pharaonis</name>
    <name type="common">Pharaoh cuttlefish</name>
    <name type="synonym">Sepia pharaonis</name>
    <dbReference type="NCBI Taxonomy" id="158019"/>
    <lineage>
        <taxon>Eukaryota</taxon>
        <taxon>Metazoa</taxon>
        <taxon>Spiralia</taxon>
        <taxon>Lophotrochozoa</taxon>
        <taxon>Mollusca</taxon>
        <taxon>Cephalopoda</taxon>
        <taxon>Coleoidea</taxon>
        <taxon>Decapodiformes</taxon>
        <taxon>Sepiida</taxon>
        <taxon>Sepiina</taxon>
        <taxon>Sepiidae</taxon>
        <taxon>Acanthosepion</taxon>
    </lineage>
</organism>
<reference evidence="3" key="1">
    <citation type="submission" date="2021-01" db="EMBL/GenBank/DDBJ databases">
        <authorList>
            <person name="Li R."/>
            <person name="Bekaert M."/>
        </authorList>
    </citation>
    <scope>NUCLEOTIDE SEQUENCE</scope>
    <source>
        <strain evidence="3">Farmed</strain>
    </source>
</reference>
<dbReference type="GO" id="GO:0008017">
    <property type="term" value="F:microtubule binding"/>
    <property type="evidence" value="ECO:0007669"/>
    <property type="project" value="TreeGrafter"/>
</dbReference>
<feature type="region of interest" description="Disordered" evidence="2">
    <location>
        <begin position="228"/>
        <end position="254"/>
    </location>
</feature>
<feature type="compositionally biased region" description="Basic residues" evidence="2">
    <location>
        <begin position="84"/>
        <end position="97"/>
    </location>
</feature>
<keyword evidence="4" id="KW-1185">Reference proteome</keyword>
<feature type="compositionally biased region" description="Basic and acidic residues" evidence="2">
    <location>
        <begin position="98"/>
        <end position="107"/>
    </location>
</feature>
<dbReference type="PANTHER" id="PTHR12353">
    <property type="entry name" value="DISKS LARGE-ASSOCIATED PROTEIN DAP SAP90/PSD-95-ASSOCIATED PROTEIN"/>
    <property type="match status" value="1"/>
</dbReference>
<evidence type="ECO:0000256" key="2">
    <source>
        <dbReference type="SAM" id="MobiDB-lite"/>
    </source>
</evidence>
<dbReference type="InterPro" id="IPR005026">
    <property type="entry name" value="SAPAP"/>
</dbReference>
<feature type="compositionally biased region" description="Basic and acidic residues" evidence="2">
    <location>
        <begin position="1108"/>
        <end position="1122"/>
    </location>
</feature>
<dbReference type="GO" id="GO:0007052">
    <property type="term" value="P:mitotic spindle organization"/>
    <property type="evidence" value="ECO:0007669"/>
    <property type="project" value="TreeGrafter"/>
</dbReference>
<name>A0A812EN59_ACAPH</name>
<sequence>MASSHIGAYKNLNRIDPRVRRRLRRSEEWQHKRDEEVNKRRNIELMSPCRELDVDLSMNSSVLETSSITPPPKSAIVVEDNKTRKVQQHPSPKLRRNKNQEKAETKSQKNTKSTEASAERLKMLQKWKRERDLLKKQEALEKAKHKPFIVSVTYAATQKTNFERRWEQEQKKKIAKKHNVASEVPPARTRTGTASVASTTLRSQRVTRQTTAAAKQVAAPAIRAQATKAVPASRTAPVTRTTKTVSVPKPGAPAKVTSTRAAALVKSQPAAPAKVTSTRAAALVKSQPAAPAKVNSTRAAALVKSQPAALKKAPSKITETQSVRRSTRATAKSVAKTYPSTTINTRNHPQNVDCKQTELEAEQFEKLCEEDSVPEPTNESQCNLSKKSVSFVPDNFVFTGCVGLKSFDSSPLNRTILSPTSTRNFFSVDVPVNKFQSSNSPQMNFMTIRAGGFFNDRVETSASIETCDAVQEHPKDSNVGELSSKNSEKSSDCPSPDKNTDVSNETPERNGIPEAEFLEKKNVSVTKQELAIPTEELLETKSSVKPISPIRMTNKELFKTPVSQGPRTKRMRRSLSETRFDKEKSDKGNRKRRRTEMTRSPQTPEEWVELLKNSPMIEMSRRKIPKEKLNAVPLNLEFSDEDLAAANIILLKDSSNEVGEKPPESTPQKEMETSEKPVALASAVENEEVASEVSPLMSCDMQSGQTAANTENKTFEVATEIPSITVKHDVAYFRNLVKSQTDTLNSLADEFEAVIPNVSEEVEGQIRTVIGQTKLLISKRFRQFIGLIDNCEYNLGEKETTCDDLQGFWDMVDFQVEDVRIKFEELKKLRENGWQLLKNKPPVAKKLVKKTVKKAKPLAANTKKQKGKSEFALFMAQKKKEAKEQMKVSSNVSKPELEPSLKVFDGLFFKVESPVKSPKPHCEEISRSPLVIPTFVETDRTVRLSPTITTINIVENGETSKMDSPKMAVCPEKESPKVELKLPLSANSSSSTSPLIPNKSLRRSFVPAIPSPLLQDITPNQRNRRSHKSFVFSGVNSPRTPVQIAEQNSEAETDKEPAEKILVLQTPPLRRSGRLRSAASSPSAIQTPTHELVMQSFIKNMLSSESSSEGKESQTSKDEKSSTHSPDPAPVFTPLTDVMDNENLTLRRRSRGRKTMESQIINTSQKRRRSSRLSRKSISSYEELTTSDGKENAALLSIQIDLPPPSKDGNLKRRNRRKKSVAFSDPVSTVTVATGLDPVFLYTPLTNSKICEVEPDANLIAFSPS</sequence>
<feature type="compositionally biased region" description="Low complexity" evidence="2">
    <location>
        <begin position="1067"/>
        <end position="1084"/>
    </location>
</feature>
<feature type="region of interest" description="Disordered" evidence="2">
    <location>
        <begin position="467"/>
        <end position="520"/>
    </location>
</feature>
<dbReference type="GO" id="GO:0007059">
    <property type="term" value="P:chromosome segregation"/>
    <property type="evidence" value="ECO:0007669"/>
    <property type="project" value="TreeGrafter"/>
</dbReference>
<dbReference type="GO" id="GO:0023052">
    <property type="term" value="P:signaling"/>
    <property type="evidence" value="ECO:0007669"/>
    <property type="project" value="InterPro"/>
</dbReference>
<feature type="compositionally biased region" description="Basic and acidic residues" evidence="2">
    <location>
        <begin position="574"/>
        <end position="588"/>
    </location>
</feature>
<dbReference type="AlphaFoldDB" id="A0A812EN59"/>
<proteinExistence type="inferred from homology"/>
<dbReference type="GO" id="GO:0051642">
    <property type="term" value="P:centrosome localization"/>
    <property type="evidence" value="ECO:0007669"/>
    <property type="project" value="TreeGrafter"/>
</dbReference>
<protein>
    <submittedName>
        <fullName evidence="3">Disks large-associated protein 5</fullName>
    </submittedName>
</protein>
<dbReference type="GO" id="GO:0005737">
    <property type="term" value="C:cytoplasm"/>
    <property type="evidence" value="ECO:0007669"/>
    <property type="project" value="TreeGrafter"/>
</dbReference>
<evidence type="ECO:0000256" key="1">
    <source>
        <dbReference type="ARBA" id="ARBA00008839"/>
    </source>
</evidence>
<dbReference type="EMBL" id="CAHIKZ030005415">
    <property type="protein sequence ID" value="CAE1324549.1"/>
    <property type="molecule type" value="Genomic_DNA"/>
</dbReference>
<feature type="region of interest" description="Disordered" evidence="2">
    <location>
        <begin position="562"/>
        <end position="605"/>
    </location>
</feature>
<feature type="region of interest" description="Disordered" evidence="2">
    <location>
        <begin position="1030"/>
        <end position="1090"/>
    </location>
</feature>
<comment type="similarity">
    <text evidence="1">Belongs to the SAPAP family.</text>
</comment>
<dbReference type="GO" id="GO:0051382">
    <property type="term" value="P:kinetochore assembly"/>
    <property type="evidence" value="ECO:0007669"/>
    <property type="project" value="TreeGrafter"/>
</dbReference>
<evidence type="ECO:0000313" key="4">
    <source>
        <dbReference type="Proteomes" id="UP000597762"/>
    </source>
</evidence>
<accession>A0A812EN59</accession>
<feature type="compositionally biased region" description="Polar residues" evidence="2">
    <location>
        <begin position="236"/>
        <end position="245"/>
    </location>
</feature>
<dbReference type="Proteomes" id="UP000597762">
    <property type="component" value="Unassembled WGS sequence"/>
</dbReference>
<feature type="compositionally biased region" description="Basic residues" evidence="2">
    <location>
        <begin position="1165"/>
        <end position="1175"/>
    </location>
</feature>
<gene>
    <name evidence="3" type="ORF">SPHA_74297</name>
</gene>
<feature type="region of interest" description="Disordered" evidence="2">
    <location>
        <begin position="312"/>
        <end position="334"/>
    </location>
</feature>
<feature type="compositionally biased region" description="Polar residues" evidence="2">
    <location>
        <begin position="317"/>
        <end position="330"/>
    </location>
</feature>
<dbReference type="GO" id="GO:0005634">
    <property type="term" value="C:nucleus"/>
    <property type="evidence" value="ECO:0007669"/>
    <property type="project" value="TreeGrafter"/>
</dbReference>
<feature type="region of interest" description="Disordered" evidence="2">
    <location>
        <begin position="1200"/>
        <end position="1220"/>
    </location>
</feature>
<comment type="caution">
    <text evidence="3">The sequence shown here is derived from an EMBL/GenBank/DDBJ whole genome shotgun (WGS) entry which is preliminary data.</text>
</comment>